<dbReference type="PANTHER" id="PTHR30489">
    <property type="entry name" value="LIPOPROTEIN-RELEASING SYSTEM TRANSMEMBRANE PROTEIN LOLE"/>
    <property type="match status" value="1"/>
</dbReference>
<feature type="transmembrane region" description="Helical" evidence="7">
    <location>
        <begin position="267"/>
        <end position="288"/>
    </location>
</feature>
<evidence type="ECO:0000259" key="9">
    <source>
        <dbReference type="Pfam" id="PF12704"/>
    </source>
</evidence>
<dbReference type="InterPro" id="IPR025857">
    <property type="entry name" value="MacB_PCD"/>
</dbReference>
<sequence>MKISLPLKIALRYLLSAKSNLLSFMTIISIVGITLGVSALIVTLSVMNGFMFGLKSKLLETSPHIMILKADEKFTLEEEVVNKIKKYPDIVDYEPFVYNQGILSKESHIFPVFVRGINPEKDLNFMNLKNKLTLGEYNLSENCVIIGKDLAVMLSTTVGEQLNLMSPVGKKTPLGFLPKIKTVKVCGIVDLGIYEYNSTFVAMDLILAQEFFDMKSSITGIQLKLKDPFKADKVKQNLEKEIQFPYVVKSWMDMNKSLFQALQLEKFAMFLVITLIVVVASFNIASLISTKSREKRKDIAILRILGSDRSLIKKVFLFQGLIIGFVGSLIGTVLGLTIVYIADTYKLVKLNPEVYLIEYLPLKTSTLEIFVIFTASMLICFLSSIVPANTASKESPSEVLRYE</sequence>
<comment type="subcellular location">
    <subcellularLocation>
        <location evidence="1">Cell membrane</location>
        <topology evidence="1">Multi-pass membrane protein</topology>
    </subcellularLocation>
</comment>
<dbReference type="PANTHER" id="PTHR30489:SF0">
    <property type="entry name" value="LIPOPROTEIN-RELEASING SYSTEM TRANSMEMBRANE PROTEIN LOLE"/>
    <property type="match status" value="1"/>
</dbReference>
<feature type="transmembrane region" description="Helical" evidence="7">
    <location>
        <begin position="21"/>
        <end position="47"/>
    </location>
</feature>
<evidence type="ECO:0000256" key="7">
    <source>
        <dbReference type="SAM" id="Phobius"/>
    </source>
</evidence>
<feature type="transmembrane region" description="Helical" evidence="7">
    <location>
        <begin position="315"/>
        <end position="342"/>
    </location>
</feature>
<organism evidence="10">
    <name type="scientific">uncultured Aquificaceae bacterium</name>
    <dbReference type="NCBI Taxonomy" id="374108"/>
    <lineage>
        <taxon>Bacteria</taxon>
        <taxon>Pseudomonadati</taxon>
        <taxon>Aquificota</taxon>
        <taxon>Aquificia</taxon>
        <taxon>Aquificales</taxon>
        <taxon>Aquificaceae</taxon>
        <taxon>environmental samples</taxon>
    </lineage>
</organism>
<dbReference type="GO" id="GO:0098797">
    <property type="term" value="C:plasma membrane protein complex"/>
    <property type="evidence" value="ECO:0007669"/>
    <property type="project" value="TreeGrafter"/>
</dbReference>
<name>A0A146JBT0_9AQUI</name>
<evidence type="ECO:0000256" key="2">
    <source>
        <dbReference type="ARBA" id="ARBA00005236"/>
    </source>
</evidence>
<keyword evidence="10" id="KW-0449">Lipoprotein</keyword>
<dbReference type="GO" id="GO:0044874">
    <property type="term" value="P:lipoprotein localization to outer membrane"/>
    <property type="evidence" value="ECO:0007669"/>
    <property type="project" value="TreeGrafter"/>
</dbReference>
<evidence type="ECO:0000256" key="6">
    <source>
        <dbReference type="ARBA" id="ARBA00023136"/>
    </source>
</evidence>
<keyword evidence="5 7" id="KW-1133">Transmembrane helix</keyword>
<evidence type="ECO:0000313" key="10">
    <source>
        <dbReference type="EMBL" id="BAU79822.1"/>
    </source>
</evidence>
<evidence type="ECO:0000256" key="4">
    <source>
        <dbReference type="ARBA" id="ARBA00022692"/>
    </source>
</evidence>
<dbReference type="Pfam" id="PF02687">
    <property type="entry name" value="FtsX"/>
    <property type="match status" value="1"/>
</dbReference>
<evidence type="ECO:0000256" key="5">
    <source>
        <dbReference type="ARBA" id="ARBA00022989"/>
    </source>
</evidence>
<feature type="domain" description="MacB-like periplasmic core" evidence="9">
    <location>
        <begin position="26"/>
        <end position="240"/>
    </location>
</feature>
<accession>A0A146JBT0</accession>
<proteinExistence type="inferred from homology"/>
<protein>
    <submittedName>
        <fullName evidence="10">Putative lipoprotein releasing system, transmembrane protein, LolC/E family</fullName>
    </submittedName>
</protein>
<feature type="transmembrane region" description="Helical" evidence="7">
    <location>
        <begin position="369"/>
        <end position="388"/>
    </location>
</feature>
<dbReference type="AlphaFoldDB" id="A0A146JBT0"/>
<dbReference type="InterPro" id="IPR051447">
    <property type="entry name" value="Lipoprotein-release_system"/>
</dbReference>
<dbReference type="InterPro" id="IPR003838">
    <property type="entry name" value="ABC3_permease_C"/>
</dbReference>
<comment type="similarity">
    <text evidence="2">Belongs to the ABC-4 integral membrane protein family. LolC/E subfamily.</text>
</comment>
<evidence type="ECO:0000259" key="8">
    <source>
        <dbReference type="Pfam" id="PF02687"/>
    </source>
</evidence>
<keyword evidence="4 7" id="KW-0812">Transmembrane</keyword>
<feature type="domain" description="ABC3 transporter permease C-terminal" evidence="8">
    <location>
        <begin position="271"/>
        <end position="396"/>
    </location>
</feature>
<keyword evidence="6 7" id="KW-0472">Membrane</keyword>
<evidence type="ECO:0000256" key="1">
    <source>
        <dbReference type="ARBA" id="ARBA00004651"/>
    </source>
</evidence>
<dbReference type="EMBL" id="LC145165">
    <property type="protein sequence ID" value="BAU79822.1"/>
    <property type="molecule type" value="Genomic_DNA"/>
</dbReference>
<reference evidence="10" key="1">
    <citation type="journal article" date="2016" name="Microbes Environ.">
        <title>In Situ Gene Expression Responsible for Sulfide Oxidation and CO2 Fixation of an Uncultured Large Sausage-Shaped Aquificae Bacterium in a Sulfidic Hot Spring.</title>
        <authorList>
            <person name="Tamazawa S."/>
            <person name="Yamamoto K."/>
            <person name="Takasaki K."/>
            <person name="Mitani Y."/>
            <person name="Hanada S."/>
            <person name="Kamagata Y."/>
            <person name="Tamaki H."/>
        </authorList>
    </citation>
    <scope>NUCLEOTIDE SEQUENCE</scope>
</reference>
<keyword evidence="3" id="KW-1003">Cell membrane</keyword>
<dbReference type="Pfam" id="PF12704">
    <property type="entry name" value="MacB_PCD"/>
    <property type="match status" value="1"/>
</dbReference>
<evidence type="ECO:0000256" key="3">
    <source>
        <dbReference type="ARBA" id="ARBA00022475"/>
    </source>
</evidence>